<evidence type="ECO:0000313" key="2">
    <source>
        <dbReference type="EnsemblPlants" id="PGSC0003DMT400022664"/>
    </source>
</evidence>
<dbReference type="AlphaFoldDB" id="M1AH15"/>
<dbReference type="Gramene" id="PGSC0003DMT400022664">
    <property type="protein sequence ID" value="PGSC0003DMT400022664"/>
    <property type="gene ID" value="PGSC0003DMG400008788"/>
</dbReference>
<dbReference type="PaxDb" id="4113-PGSC0003DMT400022664"/>
<organism evidence="2 3">
    <name type="scientific">Solanum tuberosum</name>
    <name type="common">Potato</name>
    <dbReference type="NCBI Taxonomy" id="4113"/>
    <lineage>
        <taxon>Eukaryota</taxon>
        <taxon>Viridiplantae</taxon>
        <taxon>Streptophyta</taxon>
        <taxon>Embryophyta</taxon>
        <taxon>Tracheophyta</taxon>
        <taxon>Spermatophyta</taxon>
        <taxon>Magnoliopsida</taxon>
        <taxon>eudicotyledons</taxon>
        <taxon>Gunneridae</taxon>
        <taxon>Pentapetalae</taxon>
        <taxon>asterids</taxon>
        <taxon>lamiids</taxon>
        <taxon>Solanales</taxon>
        <taxon>Solanaceae</taxon>
        <taxon>Solanoideae</taxon>
        <taxon>Solaneae</taxon>
        <taxon>Solanum</taxon>
    </lineage>
</organism>
<dbReference type="Proteomes" id="UP000011115">
    <property type="component" value="Unassembled WGS sequence"/>
</dbReference>
<feature type="region of interest" description="Disordered" evidence="1">
    <location>
        <begin position="1"/>
        <end position="56"/>
    </location>
</feature>
<protein>
    <submittedName>
        <fullName evidence="2">Uncharacterized protein</fullName>
    </submittedName>
</protein>
<reference evidence="3" key="1">
    <citation type="journal article" date="2011" name="Nature">
        <title>Genome sequence and analysis of the tuber crop potato.</title>
        <authorList>
            <consortium name="The Potato Genome Sequencing Consortium"/>
        </authorList>
    </citation>
    <scope>NUCLEOTIDE SEQUENCE [LARGE SCALE GENOMIC DNA]</scope>
    <source>
        <strain evidence="3">cv. DM1-3 516 R44</strain>
    </source>
</reference>
<sequence length="56" mass="5990">MNYQRRARRVPLTADGRKSVKKGSITDPMPLVPPPTSDKGIHAIKGPSIGFSGTSN</sequence>
<accession>M1AH15</accession>
<dbReference type="HOGENOM" id="CLU_3018083_0_0_1"/>
<name>M1AH15_SOLTU</name>
<proteinExistence type="predicted"/>
<evidence type="ECO:0000313" key="3">
    <source>
        <dbReference type="Proteomes" id="UP000011115"/>
    </source>
</evidence>
<evidence type="ECO:0000256" key="1">
    <source>
        <dbReference type="SAM" id="MobiDB-lite"/>
    </source>
</evidence>
<dbReference type="EnsemblPlants" id="PGSC0003DMT400022664">
    <property type="protein sequence ID" value="PGSC0003DMT400022664"/>
    <property type="gene ID" value="PGSC0003DMG400008788"/>
</dbReference>
<keyword evidence="3" id="KW-1185">Reference proteome</keyword>
<dbReference type="InParanoid" id="M1AH15"/>
<reference evidence="2" key="2">
    <citation type="submission" date="2015-06" db="UniProtKB">
        <authorList>
            <consortium name="EnsemblPlants"/>
        </authorList>
    </citation>
    <scope>IDENTIFICATION</scope>
    <source>
        <strain evidence="2">DM1-3 516 R44</strain>
    </source>
</reference>